<accession>A0ABS1ETM9</accession>
<evidence type="ECO:0000313" key="2">
    <source>
        <dbReference type="Proteomes" id="UP000596739"/>
    </source>
</evidence>
<keyword evidence="2" id="KW-1185">Reference proteome</keyword>
<sequence length="136" mass="15821">MNLEEFLKTIYVGDRFIKSIVIDSQKSELKIQINLISRIRSDDGLWNFYNDENIEDGLIVFTDVETFSFNPPGIIPNDELYDWEITKLTDDESEYEIVLHMGSYNRCGECREVTLTLNTKGVYLEDPLNPEVKICN</sequence>
<evidence type="ECO:0000313" key="1">
    <source>
        <dbReference type="EMBL" id="MBK1812653.1"/>
    </source>
</evidence>
<organism evidence="1 2">
    <name type="scientific">Clostridium yunnanense</name>
    <dbReference type="NCBI Taxonomy" id="2800325"/>
    <lineage>
        <taxon>Bacteria</taxon>
        <taxon>Bacillati</taxon>
        <taxon>Bacillota</taxon>
        <taxon>Clostridia</taxon>
        <taxon>Eubacteriales</taxon>
        <taxon>Clostridiaceae</taxon>
        <taxon>Clostridium</taxon>
    </lineage>
</organism>
<name>A0ABS1ETM9_9CLOT</name>
<dbReference type="RefSeq" id="WP_200272069.1">
    <property type="nucleotide sequence ID" value="NZ_JAENHN010000050.1"/>
</dbReference>
<evidence type="ECO:0008006" key="3">
    <source>
        <dbReference type="Google" id="ProtNLM"/>
    </source>
</evidence>
<dbReference type="EMBL" id="JAENHN010000050">
    <property type="protein sequence ID" value="MBK1812653.1"/>
    <property type="molecule type" value="Genomic_DNA"/>
</dbReference>
<gene>
    <name evidence="1" type="ORF">JHL18_18700</name>
</gene>
<dbReference type="InterPro" id="IPR046225">
    <property type="entry name" value="DUF6258"/>
</dbReference>
<dbReference type="Pfam" id="PF19772">
    <property type="entry name" value="DUF6258"/>
    <property type="match status" value="1"/>
</dbReference>
<protein>
    <recommendedName>
        <fullName evidence="3">DUF5348 domain-containing protein</fullName>
    </recommendedName>
</protein>
<dbReference type="Proteomes" id="UP000596739">
    <property type="component" value="Unassembled WGS sequence"/>
</dbReference>
<reference evidence="2" key="1">
    <citation type="submission" date="2021-01" db="EMBL/GenBank/DDBJ databases">
        <title>Genome public.</title>
        <authorList>
            <person name="Liu C."/>
            <person name="Sun Q."/>
        </authorList>
    </citation>
    <scope>NUCLEOTIDE SEQUENCE [LARGE SCALE GENOMIC DNA]</scope>
    <source>
        <strain evidence="2">YIM B02505</strain>
    </source>
</reference>
<comment type="caution">
    <text evidence="1">The sequence shown here is derived from an EMBL/GenBank/DDBJ whole genome shotgun (WGS) entry which is preliminary data.</text>
</comment>
<proteinExistence type="predicted"/>